<dbReference type="PRINTS" id="PR00039">
    <property type="entry name" value="HTHLYSR"/>
</dbReference>
<feature type="domain" description="HTH lysR-type" evidence="5">
    <location>
        <begin position="1"/>
        <end position="58"/>
    </location>
</feature>
<dbReference type="RefSeq" id="WP_186085826.1">
    <property type="nucleotide sequence ID" value="NZ_BMDB01000002.1"/>
</dbReference>
<gene>
    <name evidence="6" type="primary">cysL_2</name>
    <name evidence="6" type="ORF">JEOSCH030_00573</name>
</gene>
<reference evidence="6 7" key="1">
    <citation type="submission" date="2020-07" db="EMBL/GenBank/DDBJ databases">
        <authorList>
            <person name="Criscuolo A."/>
        </authorList>
    </citation>
    <scope>NUCLEOTIDE SEQUENCE [LARGE SCALE GENOMIC DNA]</scope>
    <source>
        <strain evidence="7">CIP 111030</strain>
    </source>
</reference>
<evidence type="ECO:0000256" key="4">
    <source>
        <dbReference type="ARBA" id="ARBA00023163"/>
    </source>
</evidence>
<accession>A0A6V7R9A4</accession>
<evidence type="ECO:0000259" key="5">
    <source>
        <dbReference type="PROSITE" id="PS50931"/>
    </source>
</evidence>
<dbReference type="PROSITE" id="PS50931">
    <property type="entry name" value="HTH_LYSR"/>
    <property type="match status" value="1"/>
</dbReference>
<comment type="similarity">
    <text evidence="1">Belongs to the LysR transcriptional regulatory family.</text>
</comment>
<evidence type="ECO:0000256" key="2">
    <source>
        <dbReference type="ARBA" id="ARBA00023015"/>
    </source>
</evidence>
<keyword evidence="2" id="KW-0805">Transcription regulation</keyword>
<dbReference type="Gene3D" id="1.10.10.10">
    <property type="entry name" value="Winged helix-like DNA-binding domain superfamily/Winged helix DNA-binding domain"/>
    <property type="match status" value="1"/>
</dbReference>
<dbReference type="PANTHER" id="PTHR30126:SF78">
    <property type="entry name" value="HTH LYSR-TYPE DOMAIN-CONTAINING PROTEIN"/>
    <property type="match status" value="1"/>
</dbReference>
<dbReference type="PANTHER" id="PTHR30126">
    <property type="entry name" value="HTH-TYPE TRANSCRIPTIONAL REGULATOR"/>
    <property type="match status" value="1"/>
</dbReference>
<dbReference type="Gene3D" id="3.40.190.290">
    <property type="match status" value="1"/>
</dbReference>
<dbReference type="InterPro" id="IPR005119">
    <property type="entry name" value="LysR_subst-bd"/>
</dbReference>
<dbReference type="CDD" id="cd05466">
    <property type="entry name" value="PBP2_LTTR_substrate"/>
    <property type="match status" value="1"/>
</dbReference>
<protein>
    <submittedName>
        <fullName evidence="6">HTH-type transcriptional regulator CysL</fullName>
    </submittedName>
</protein>
<sequence>MEEKDWNMLTVLHEEMNITRAAKKLYTSQPALSYRIKQLEQEFDIEILHRGNKGITFTPEGEYLVHYAREMQIKNRALKDHLHNMKNGLYGTLRIGSSSNYAHYELPDKLSAFMNAHRNVEVSLVTGWSSNILEQLQDESIHVAFIRGDLKSTGEKILLSKEELMVISTKKIDLDALPSQNYIQYQTDPYLKSTIDKWWLETYNTPMNITMQVDRIDTSIEMVKRGLGITIVPMMSIKDSRLYTSPLKREGEKVYRKTWVYYKKESLELNTVRAFIEMMKKE</sequence>
<evidence type="ECO:0000313" key="6">
    <source>
        <dbReference type="EMBL" id="CAD2073856.1"/>
    </source>
</evidence>
<dbReference type="Pfam" id="PF00126">
    <property type="entry name" value="HTH_1"/>
    <property type="match status" value="1"/>
</dbReference>
<dbReference type="SUPFAM" id="SSF46785">
    <property type="entry name" value="Winged helix' DNA-binding domain"/>
    <property type="match status" value="1"/>
</dbReference>
<dbReference type="Pfam" id="PF03466">
    <property type="entry name" value="LysR_substrate"/>
    <property type="match status" value="1"/>
</dbReference>
<keyword evidence="3" id="KW-0238">DNA-binding</keyword>
<dbReference type="EMBL" id="CAJEWE010000007">
    <property type="protein sequence ID" value="CAD2073856.1"/>
    <property type="molecule type" value="Genomic_DNA"/>
</dbReference>
<keyword evidence="4" id="KW-0804">Transcription</keyword>
<dbReference type="InterPro" id="IPR036390">
    <property type="entry name" value="WH_DNA-bd_sf"/>
</dbReference>
<keyword evidence="7" id="KW-1185">Reference proteome</keyword>
<evidence type="ECO:0000256" key="1">
    <source>
        <dbReference type="ARBA" id="ARBA00009437"/>
    </source>
</evidence>
<evidence type="ECO:0000313" key="7">
    <source>
        <dbReference type="Proteomes" id="UP000521032"/>
    </source>
</evidence>
<dbReference type="AlphaFoldDB" id="A0A6V7R9A4"/>
<name>A0A6V7R9A4_9BACL</name>
<comment type="caution">
    <text evidence="6">The sequence shown here is derived from an EMBL/GenBank/DDBJ whole genome shotgun (WGS) entry which is preliminary data.</text>
</comment>
<proteinExistence type="inferred from homology"/>
<evidence type="ECO:0000256" key="3">
    <source>
        <dbReference type="ARBA" id="ARBA00023125"/>
    </source>
</evidence>
<dbReference type="GO" id="GO:0000976">
    <property type="term" value="F:transcription cis-regulatory region binding"/>
    <property type="evidence" value="ECO:0007669"/>
    <property type="project" value="TreeGrafter"/>
</dbReference>
<dbReference type="GO" id="GO:0003700">
    <property type="term" value="F:DNA-binding transcription factor activity"/>
    <property type="evidence" value="ECO:0007669"/>
    <property type="project" value="InterPro"/>
</dbReference>
<dbReference type="Proteomes" id="UP000521032">
    <property type="component" value="Unassembled WGS sequence"/>
</dbReference>
<dbReference type="InterPro" id="IPR036388">
    <property type="entry name" value="WH-like_DNA-bd_sf"/>
</dbReference>
<dbReference type="SUPFAM" id="SSF53850">
    <property type="entry name" value="Periplasmic binding protein-like II"/>
    <property type="match status" value="1"/>
</dbReference>
<organism evidence="6 7">
    <name type="scientific">Phocicoccus schoeneichii</name>
    <dbReference type="NCBI Taxonomy" id="1812261"/>
    <lineage>
        <taxon>Bacteria</taxon>
        <taxon>Bacillati</taxon>
        <taxon>Bacillota</taxon>
        <taxon>Bacilli</taxon>
        <taxon>Bacillales</taxon>
        <taxon>Salinicoccaceae</taxon>
        <taxon>Phocicoccus</taxon>
    </lineage>
</organism>
<dbReference type="InterPro" id="IPR000847">
    <property type="entry name" value="LysR_HTH_N"/>
</dbReference>